<dbReference type="Pfam" id="PF01039">
    <property type="entry name" value="Carboxyl_trans"/>
    <property type="match status" value="1"/>
</dbReference>
<dbReference type="RefSeq" id="WP_254570256.1">
    <property type="nucleotide sequence ID" value="NZ_CP098502.1"/>
</dbReference>
<protein>
    <submittedName>
        <fullName evidence="3">Acyl-CoA carboxylase subunit beta</fullName>
    </submittedName>
</protein>
<dbReference type="PANTHER" id="PTHR43842:SF2">
    <property type="entry name" value="PROPIONYL-COA CARBOXYLASE BETA CHAIN, MITOCHONDRIAL"/>
    <property type="match status" value="1"/>
</dbReference>
<organism evidence="3 4">
    <name type="scientific">Paraconexibacter antarcticus</name>
    <dbReference type="NCBI Taxonomy" id="2949664"/>
    <lineage>
        <taxon>Bacteria</taxon>
        <taxon>Bacillati</taxon>
        <taxon>Actinomycetota</taxon>
        <taxon>Thermoleophilia</taxon>
        <taxon>Solirubrobacterales</taxon>
        <taxon>Paraconexibacteraceae</taxon>
        <taxon>Paraconexibacter</taxon>
    </lineage>
</organism>
<dbReference type="PROSITE" id="PS50980">
    <property type="entry name" value="COA_CT_NTER"/>
    <property type="match status" value="1"/>
</dbReference>
<dbReference type="InterPro" id="IPR029045">
    <property type="entry name" value="ClpP/crotonase-like_dom_sf"/>
</dbReference>
<evidence type="ECO:0000313" key="3">
    <source>
        <dbReference type="EMBL" id="UTI63531.1"/>
    </source>
</evidence>
<accession>A0ABY5DNC3</accession>
<proteinExistence type="predicted"/>
<dbReference type="Proteomes" id="UP001056035">
    <property type="component" value="Chromosome"/>
</dbReference>
<reference evidence="3 4" key="1">
    <citation type="submission" date="2022-06" db="EMBL/GenBank/DDBJ databases">
        <title>Paraconexibacter antarcticus.</title>
        <authorList>
            <person name="Kim C.S."/>
        </authorList>
    </citation>
    <scope>NUCLEOTIDE SEQUENCE [LARGE SCALE GENOMIC DNA]</scope>
    <source>
        <strain evidence="3 4">02-257</strain>
    </source>
</reference>
<dbReference type="InterPro" id="IPR011763">
    <property type="entry name" value="COA_CT_C"/>
</dbReference>
<feature type="domain" description="CoA carboxyltransferase C-terminal" evidence="2">
    <location>
        <begin position="243"/>
        <end position="487"/>
    </location>
</feature>
<dbReference type="PROSITE" id="PS50989">
    <property type="entry name" value="COA_CT_CTER"/>
    <property type="match status" value="1"/>
</dbReference>
<dbReference type="Gene3D" id="3.90.226.10">
    <property type="entry name" value="2-enoyl-CoA Hydratase, Chain A, domain 1"/>
    <property type="match status" value="2"/>
</dbReference>
<name>A0ABY5DNC3_9ACTN</name>
<gene>
    <name evidence="3" type="ORF">NBH00_19555</name>
</gene>
<sequence>MTPPPVLALAPRPDEQLTALERLEVLCDPGSIQLLRTAVRSTGMGDRAVPGDGVLTASARVDGRPIFCFAQDPSFIGGSLGAAHADSIVQVMRAAGRARVPLIGFIQSAGARLQEGTAALGGYGRIFREHVALSGVVPQISIICGACAGGGSYAPALTDFIVMTQSAAMFLTGPAIVKEVTGEDVDAAGLGGPKVHERNGVIHMVAPTEVDAALAARDILDHLPQHAQAPVQRWPAVDATGRAPDSVLPPTDRQVYDVRDVAKALVDGGRILEIQPRFAKNVVCAMARLDGRAIGIVANQPRYLGGVLDAASAQKASRFIRTCNMFGLPLLVLVDTPGFLPGVRQEEAGVIRHGAKLVYAFAEAQVPRITVMLRKAYGGAFIAMNSKDLGADLVLAWPGAQLGVMGPKQAVGITQRRAIAASDDPIATRDTLADEYARDHLDVSSAAAGGFVDEVIPPHETRARLIAAYAGFEGHARTHRPTGNVPL</sequence>
<dbReference type="InterPro" id="IPR011762">
    <property type="entry name" value="COA_CT_N"/>
</dbReference>
<dbReference type="EMBL" id="CP098502">
    <property type="protein sequence ID" value="UTI63531.1"/>
    <property type="molecule type" value="Genomic_DNA"/>
</dbReference>
<evidence type="ECO:0000259" key="1">
    <source>
        <dbReference type="PROSITE" id="PS50980"/>
    </source>
</evidence>
<dbReference type="InterPro" id="IPR051047">
    <property type="entry name" value="AccD/PCCB"/>
</dbReference>
<evidence type="ECO:0000313" key="4">
    <source>
        <dbReference type="Proteomes" id="UP001056035"/>
    </source>
</evidence>
<evidence type="ECO:0000259" key="2">
    <source>
        <dbReference type="PROSITE" id="PS50989"/>
    </source>
</evidence>
<dbReference type="SUPFAM" id="SSF52096">
    <property type="entry name" value="ClpP/crotonase"/>
    <property type="match status" value="2"/>
</dbReference>
<dbReference type="PANTHER" id="PTHR43842">
    <property type="entry name" value="PROPIONYL-COA CARBOXYLASE BETA CHAIN"/>
    <property type="match status" value="1"/>
</dbReference>
<keyword evidence="4" id="KW-1185">Reference proteome</keyword>
<feature type="domain" description="CoA carboxyltransferase N-terminal" evidence="1">
    <location>
        <begin position="1"/>
        <end position="235"/>
    </location>
</feature>
<dbReference type="InterPro" id="IPR034733">
    <property type="entry name" value="AcCoA_carboxyl_beta"/>
</dbReference>